<feature type="transmembrane region" description="Helical" evidence="7">
    <location>
        <begin position="163"/>
        <end position="183"/>
    </location>
</feature>
<comment type="subcellular location">
    <subcellularLocation>
        <location evidence="1">Membrane</location>
        <topology evidence="1">Multi-pass membrane protein</topology>
    </subcellularLocation>
</comment>
<accession>A0A090KRV9</accession>
<dbReference type="CTD" id="36385020"/>
<feature type="binding site" evidence="6">
    <location>
        <position position="272"/>
    </location>
    <ligand>
        <name>Zn(2+)</name>
        <dbReference type="ChEBI" id="CHEBI:29105"/>
    </ligand>
</feature>
<feature type="binding site" evidence="6">
    <location>
        <position position="276"/>
    </location>
    <ligand>
        <name>Zn(2+)</name>
        <dbReference type="ChEBI" id="CHEBI:29105"/>
    </ligand>
</feature>
<dbReference type="AlphaFoldDB" id="A0A090KRV9"/>
<gene>
    <name evidence="8 10 11" type="ORF">SRAE_X000194900</name>
</gene>
<evidence type="ECO:0000256" key="6">
    <source>
        <dbReference type="PIRSR" id="PIRSR604254-1"/>
    </source>
</evidence>
<keyword evidence="3 7" id="KW-0812">Transmembrane</keyword>
<keyword evidence="9" id="KW-1185">Reference proteome</keyword>
<dbReference type="OMA" id="HSQPCPD"/>
<keyword evidence="5 7" id="KW-0472">Membrane</keyword>
<evidence type="ECO:0000313" key="11">
    <source>
        <dbReference type="WormBase" id="SRAE_X000194900"/>
    </source>
</evidence>
<evidence type="ECO:0000256" key="5">
    <source>
        <dbReference type="ARBA" id="ARBA00023136"/>
    </source>
</evidence>
<dbReference type="GO" id="GO:0038023">
    <property type="term" value="F:signaling receptor activity"/>
    <property type="evidence" value="ECO:0007669"/>
    <property type="project" value="TreeGrafter"/>
</dbReference>
<evidence type="ECO:0000256" key="4">
    <source>
        <dbReference type="ARBA" id="ARBA00022989"/>
    </source>
</evidence>
<protein>
    <submittedName>
        <fullName evidence="8 10">Progestin and adipoQ receptor family member 3</fullName>
    </submittedName>
</protein>
<evidence type="ECO:0000256" key="3">
    <source>
        <dbReference type="ARBA" id="ARBA00022692"/>
    </source>
</evidence>
<comment type="similarity">
    <text evidence="2">Belongs to the ADIPOR family.</text>
</comment>
<evidence type="ECO:0000313" key="10">
    <source>
        <dbReference type="WBParaSite" id="SRAE_X000194900.1"/>
    </source>
</evidence>
<dbReference type="Pfam" id="PF03006">
    <property type="entry name" value="HlyIII"/>
    <property type="match status" value="1"/>
</dbReference>
<dbReference type="EMBL" id="LN609397">
    <property type="protein sequence ID" value="CEF60209.1"/>
    <property type="molecule type" value="Genomic_DNA"/>
</dbReference>
<feature type="transmembrane region" description="Helical" evidence="7">
    <location>
        <begin position="203"/>
        <end position="222"/>
    </location>
</feature>
<feature type="binding site" evidence="6">
    <location>
        <position position="120"/>
    </location>
    <ligand>
        <name>Zn(2+)</name>
        <dbReference type="ChEBI" id="CHEBI:29105"/>
    </ligand>
</feature>
<evidence type="ECO:0000256" key="7">
    <source>
        <dbReference type="SAM" id="Phobius"/>
    </source>
</evidence>
<feature type="transmembrane region" description="Helical" evidence="7">
    <location>
        <begin position="234"/>
        <end position="253"/>
    </location>
</feature>
<dbReference type="OrthoDB" id="529367at2759"/>
<dbReference type="GO" id="GO:0016020">
    <property type="term" value="C:membrane"/>
    <property type="evidence" value="ECO:0007669"/>
    <property type="project" value="UniProtKB-SubCell"/>
</dbReference>
<reference evidence="9" key="1">
    <citation type="submission" date="2014-09" db="EMBL/GenBank/DDBJ databases">
        <authorList>
            <person name="Martin A.A."/>
        </authorList>
    </citation>
    <scope>NUCLEOTIDE SEQUENCE</scope>
    <source>
        <strain evidence="9">ED321</strain>
    </source>
</reference>
<dbReference type="GeneID" id="36385020"/>
<keyword evidence="4 7" id="KW-1133">Transmembrane helix</keyword>
<keyword evidence="6" id="KW-0479">Metal-binding</keyword>
<dbReference type="RefSeq" id="XP_024499419.1">
    <property type="nucleotide sequence ID" value="XM_024654718.1"/>
</dbReference>
<evidence type="ECO:0000256" key="2">
    <source>
        <dbReference type="ARBA" id="ARBA00007018"/>
    </source>
</evidence>
<evidence type="ECO:0000313" key="8">
    <source>
        <dbReference type="EMBL" id="CEF60209.1"/>
    </source>
</evidence>
<feature type="transmembrane region" description="Helical" evidence="7">
    <location>
        <begin position="134"/>
        <end position="157"/>
    </location>
</feature>
<proteinExistence type="inferred from homology"/>
<dbReference type="PANTHER" id="PTHR20855">
    <property type="entry name" value="ADIPOR/PROGESTIN RECEPTOR-RELATED"/>
    <property type="match status" value="1"/>
</dbReference>
<organism evidence="8">
    <name type="scientific">Strongyloides ratti</name>
    <name type="common">Parasitic roundworm</name>
    <dbReference type="NCBI Taxonomy" id="34506"/>
    <lineage>
        <taxon>Eukaryota</taxon>
        <taxon>Metazoa</taxon>
        <taxon>Ecdysozoa</taxon>
        <taxon>Nematoda</taxon>
        <taxon>Chromadorea</taxon>
        <taxon>Rhabditida</taxon>
        <taxon>Tylenchina</taxon>
        <taxon>Panagrolaimomorpha</taxon>
        <taxon>Strongyloidoidea</taxon>
        <taxon>Strongyloididae</taxon>
        <taxon>Strongyloides</taxon>
    </lineage>
</organism>
<dbReference type="PANTHER" id="PTHR20855:SF15">
    <property type="entry name" value="PROGESTIN AND ADIPOQ RECEPTOR FAMILY MEMBER 3"/>
    <property type="match status" value="1"/>
</dbReference>
<keyword evidence="6" id="KW-0862">Zinc</keyword>
<feature type="transmembrane region" description="Helical" evidence="7">
    <location>
        <begin position="99"/>
        <end position="122"/>
    </location>
</feature>
<evidence type="ECO:0000256" key="1">
    <source>
        <dbReference type="ARBA" id="ARBA00004141"/>
    </source>
</evidence>
<dbReference type="Proteomes" id="UP000035682">
    <property type="component" value="Unplaced"/>
</dbReference>
<reference evidence="8" key="2">
    <citation type="submission" date="2014-09" db="EMBL/GenBank/DDBJ databases">
        <authorList>
            <person name="Aslett A.Martin."/>
        </authorList>
    </citation>
    <scope>NUCLEOTIDE SEQUENCE</scope>
    <source>
        <strain evidence="8">ED321 Heterogonic</strain>
    </source>
</reference>
<reference evidence="10" key="3">
    <citation type="submission" date="2020-12" db="UniProtKB">
        <authorList>
            <consortium name="WormBaseParasite"/>
        </authorList>
    </citation>
    <scope>IDENTIFICATION</scope>
</reference>
<name>A0A090KRV9_STRRB</name>
<dbReference type="GO" id="GO:0046872">
    <property type="term" value="F:metal ion binding"/>
    <property type="evidence" value="ECO:0007669"/>
    <property type="project" value="UniProtKB-KW"/>
</dbReference>
<dbReference type="WormBase" id="SRAE_X000194900">
    <property type="protein sequence ID" value="SRP02919"/>
    <property type="gene ID" value="WBGene00267526"/>
</dbReference>
<evidence type="ECO:0000313" key="9">
    <source>
        <dbReference type="Proteomes" id="UP000035682"/>
    </source>
</evidence>
<dbReference type="InterPro" id="IPR004254">
    <property type="entry name" value="AdipoR/HlyIII-related"/>
</dbReference>
<feature type="transmembrane region" description="Helical" evidence="7">
    <location>
        <begin position="60"/>
        <end position="79"/>
    </location>
</feature>
<keyword evidence="8" id="KW-0675">Receptor</keyword>
<dbReference type="WBParaSite" id="SRAE_X000194900.1">
    <property type="protein sequence ID" value="SRAE_X000194900.1"/>
    <property type="gene ID" value="WBGene00267526"/>
</dbReference>
<sequence length="327" mass="37979">MTPTKCIDCETKTFCIKHKHMKLLNKNDLDPSLWLNDHIYTSYRPTEMPLKMCLWSMFRWNNETINIWSHFIGLLYFTFCQYDTNFNHLSSFGASSTDHIFFSLSLLGSQLCMLFSTLYHLFGCVNSKERKKWLQLDVFGISCALLGVYLGGIYTSFYCFPDILYTYLIGLSFICVISLYIPFKRDSLDCKLFKNSRIGFLQLAYLTIIAFGIYPTIHWIRLYGGFDSPHVRKWIPSIIILYVLLAAAFFFYASLIPEKISHGTFDIVGCSHQWWHLLILIALAKWHSAGIELLGFYYSSDNACRIAYGENLYHQSVTLHKGNFTII</sequence>